<accession>A0ABW8MKN2</accession>
<gene>
    <name evidence="9" type="ORF">ABH943_004253</name>
</gene>
<keyword evidence="5" id="KW-0677">Repeat</keyword>
<evidence type="ECO:0000256" key="4">
    <source>
        <dbReference type="ARBA" id="ARBA00022597"/>
    </source>
</evidence>
<keyword evidence="7" id="KW-0067">ATP-binding</keyword>
<sequence length="531" mass="56952">MGVLTSRPPSVREGAAYGEAGAAPLLEIRGLQKRYAGVVALADAQLRIGYGEVHALMGQNGAGKSTLIKTLTGYVRRDGGDVRFLGEPFEVHSPQEAQRRGISTIYQEINLVPLLSVAENICLGRAPRRRGLLDWGAMRTEAKALLGRFGIDIDVSRPLGQFSTAVQQMTAIARAIGFSSKLVIMDEPTSSLNDEEVGRLFAVVRQLKADGVSVLFVSHKLDEVYAISDRITIMRDGHWVHSADARDLDRLDLVSHMLGRDMASAHGKTTAFTHSAGSSPRDTLLRVESIGADALARDVSFDLRRGEILGMAGLLGSGRSETARLVFGADTPAQGSMQFGGASYSPHSVADAVAVGMGFCTEDRKVEGIFPEMSVADNITICVLAKMGCGGLLDEQRLSELSRTLIEQLGIKCSSPAQKIRELSGGNQQKVLLARWIATQPRLLILDEPTRGIDIGAKAEIQRLIRGLVDEGQSVLMISSELDELLEGADRIVVLRDGRSVAHLEGAGISRAAIVEAMAHGRPASVEGTMQ</sequence>
<dbReference type="InterPro" id="IPR050107">
    <property type="entry name" value="ABC_carbohydrate_import_ATPase"/>
</dbReference>
<evidence type="ECO:0000256" key="6">
    <source>
        <dbReference type="ARBA" id="ARBA00022741"/>
    </source>
</evidence>
<dbReference type="InterPro" id="IPR003593">
    <property type="entry name" value="AAA+_ATPase"/>
</dbReference>
<dbReference type="Pfam" id="PF00005">
    <property type="entry name" value="ABC_tran"/>
    <property type="match status" value="2"/>
</dbReference>
<dbReference type="Gene3D" id="3.40.50.300">
    <property type="entry name" value="P-loop containing nucleotide triphosphate hydrolases"/>
    <property type="match status" value="2"/>
</dbReference>
<evidence type="ECO:0000256" key="2">
    <source>
        <dbReference type="ARBA" id="ARBA00022475"/>
    </source>
</evidence>
<keyword evidence="3" id="KW-0472">Membrane</keyword>
<dbReference type="SMART" id="SM00382">
    <property type="entry name" value="AAA"/>
    <property type="match status" value="2"/>
</dbReference>
<keyword evidence="1" id="KW-0813">Transport</keyword>
<evidence type="ECO:0000256" key="5">
    <source>
        <dbReference type="ARBA" id="ARBA00022737"/>
    </source>
</evidence>
<dbReference type="CDD" id="cd03216">
    <property type="entry name" value="ABC_Carb_Monos_I"/>
    <property type="match status" value="1"/>
</dbReference>
<dbReference type="CDD" id="cd03215">
    <property type="entry name" value="ABC_Carb_Monos_II"/>
    <property type="match status" value="1"/>
</dbReference>
<dbReference type="PANTHER" id="PTHR43790:SF9">
    <property type="entry name" value="GALACTOFURANOSE TRANSPORTER ATP-BINDING PROTEIN YTFR"/>
    <property type="match status" value="1"/>
</dbReference>
<evidence type="ECO:0000259" key="8">
    <source>
        <dbReference type="PROSITE" id="PS50893"/>
    </source>
</evidence>
<organism evidence="9 10">
    <name type="scientific">Caballeronia udeis</name>
    <dbReference type="NCBI Taxonomy" id="1232866"/>
    <lineage>
        <taxon>Bacteria</taxon>
        <taxon>Pseudomonadati</taxon>
        <taxon>Pseudomonadota</taxon>
        <taxon>Betaproteobacteria</taxon>
        <taxon>Burkholderiales</taxon>
        <taxon>Burkholderiaceae</taxon>
        <taxon>Caballeronia</taxon>
    </lineage>
</organism>
<evidence type="ECO:0000256" key="1">
    <source>
        <dbReference type="ARBA" id="ARBA00022448"/>
    </source>
</evidence>
<comment type="caution">
    <text evidence="9">The sequence shown here is derived from an EMBL/GenBank/DDBJ whole genome shotgun (WGS) entry which is preliminary data.</text>
</comment>
<protein>
    <submittedName>
        <fullName evidence="9">Monosaccharide-transporting ATPase</fullName>
    </submittedName>
</protein>
<name>A0ABW8MKN2_9BURK</name>
<reference evidence="9 10" key="1">
    <citation type="submission" date="2024-11" db="EMBL/GenBank/DDBJ databases">
        <title>Using genomics to understand microbial adaptation to soil warming.</title>
        <authorList>
            <person name="Deangelis K.M. PhD."/>
        </authorList>
    </citation>
    <scope>NUCLEOTIDE SEQUENCE [LARGE SCALE GENOMIC DNA]</scope>
    <source>
        <strain evidence="9 10">GAS97</strain>
    </source>
</reference>
<dbReference type="Proteomes" id="UP001620514">
    <property type="component" value="Unassembled WGS sequence"/>
</dbReference>
<dbReference type="EMBL" id="JBIYDN010000013">
    <property type="protein sequence ID" value="MFK4444231.1"/>
    <property type="molecule type" value="Genomic_DNA"/>
</dbReference>
<dbReference type="PANTHER" id="PTHR43790">
    <property type="entry name" value="CARBOHYDRATE TRANSPORT ATP-BINDING PROTEIN MG119-RELATED"/>
    <property type="match status" value="1"/>
</dbReference>
<dbReference type="InterPro" id="IPR003439">
    <property type="entry name" value="ABC_transporter-like_ATP-bd"/>
</dbReference>
<dbReference type="SUPFAM" id="SSF52540">
    <property type="entry name" value="P-loop containing nucleoside triphosphate hydrolases"/>
    <property type="match status" value="2"/>
</dbReference>
<dbReference type="PROSITE" id="PS00211">
    <property type="entry name" value="ABC_TRANSPORTER_1"/>
    <property type="match status" value="1"/>
</dbReference>
<evidence type="ECO:0000313" key="9">
    <source>
        <dbReference type="EMBL" id="MFK4444231.1"/>
    </source>
</evidence>
<keyword evidence="3" id="KW-0997">Cell inner membrane</keyword>
<evidence type="ECO:0000313" key="10">
    <source>
        <dbReference type="Proteomes" id="UP001620514"/>
    </source>
</evidence>
<dbReference type="RefSeq" id="WP_404609275.1">
    <property type="nucleotide sequence ID" value="NZ_JBIYDN010000013.1"/>
</dbReference>
<dbReference type="InterPro" id="IPR027417">
    <property type="entry name" value="P-loop_NTPase"/>
</dbReference>
<feature type="domain" description="ABC transporter" evidence="8">
    <location>
        <begin position="279"/>
        <end position="522"/>
    </location>
</feature>
<keyword evidence="4" id="KW-0762">Sugar transport</keyword>
<dbReference type="InterPro" id="IPR017871">
    <property type="entry name" value="ABC_transporter-like_CS"/>
</dbReference>
<dbReference type="PROSITE" id="PS50893">
    <property type="entry name" value="ABC_TRANSPORTER_2"/>
    <property type="match status" value="2"/>
</dbReference>
<evidence type="ECO:0000256" key="7">
    <source>
        <dbReference type="ARBA" id="ARBA00022840"/>
    </source>
</evidence>
<proteinExistence type="predicted"/>
<feature type="domain" description="ABC transporter" evidence="8">
    <location>
        <begin position="26"/>
        <end position="261"/>
    </location>
</feature>
<keyword evidence="6" id="KW-0547">Nucleotide-binding</keyword>
<keyword evidence="10" id="KW-1185">Reference proteome</keyword>
<evidence type="ECO:0000256" key="3">
    <source>
        <dbReference type="ARBA" id="ARBA00022519"/>
    </source>
</evidence>
<keyword evidence="2" id="KW-1003">Cell membrane</keyword>